<reference evidence="1 2" key="1">
    <citation type="submission" date="2020-08" db="EMBL/GenBank/DDBJ databases">
        <title>Genomic Encyclopedia of Type Strains, Phase IV (KMG-IV): sequencing the most valuable type-strain genomes for metagenomic binning, comparative biology and taxonomic classification.</title>
        <authorList>
            <person name="Goeker M."/>
        </authorList>
    </citation>
    <scope>NUCLEOTIDE SEQUENCE [LARGE SCALE GENOMIC DNA]</scope>
    <source>
        <strain evidence="1 2">DSM 103377</strain>
    </source>
</reference>
<dbReference type="Pfam" id="PF11351">
    <property type="entry name" value="GTA_holin_3TM"/>
    <property type="match status" value="1"/>
</dbReference>
<evidence type="ECO:0000313" key="1">
    <source>
        <dbReference type="EMBL" id="MBB5514864.1"/>
    </source>
</evidence>
<evidence type="ECO:0008006" key="3">
    <source>
        <dbReference type="Google" id="ProtNLM"/>
    </source>
</evidence>
<comment type="caution">
    <text evidence="1">The sequence shown here is derived from an EMBL/GenBank/DDBJ whole genome shotgun (WGS) entry which is preliminary data.</text>
</comment>
<sequence length="152" mass="16396">MGIITRLFGLGEVARGVGAAVEGVAEVYTENRTAAMQARHDILKGAQSQFAGEFAHPPAGWFDSFVNGLNRLPRPTMAFGTLALFVYAMADPVAFAARMQGLAAVPEPLWWLMGAVVSFYFGARELHHVRARQPQSAPQTDANPIVQALTGR</sequence>
<proteinExistence type="predicted"/>
<evidence type="ECO:0000313" key="2">
    <source>
        <dbReference type="Proteomes" id="UP000553766"/>
    </source>
</evidence>
<name>A0A840WWZ9_9RHOB</name>
<organism evidence="1 2">
    <name type="scientific">Rubricella aquisinus</name>
    <dbReference type="NCBI Taxonomy" id="2028108"/>
    <lineage>
        <taxon>Bacteria</taxon>
        <taxon>Pseudomonadati</taxon>
        <taxon>Pseudomonadota</taxon>
        <taxon>Alphaproteobacteria</taxon>
        <taxon>Rhodobacterales</taxon>
        <taxon>Paracoccaceae</taxon>
        <taxon>Rubricella</taxon>
    </lineage>
</organism>
<keyword evidence="2" id="KW-1185">Reference proteome</keyword>
<dbReference type="RefSeq" id="WP_184008891.1">
    <property type="nucleotide sequence ID" value="NZ_JACIJS010000002.1"/>
</dbReference>
<accession>A0A840WWZ9</accession>
<dbReference type="Proteomes" id="UP000553766">
    <property type="component" value="Unassembled WGS sequence"/>
</dbReference>
<protein>
    <recommendedName>
        <fullName evidence="3">Holin of 3TMs, for gene-transfer release</fullName>
    </recommendedName>
</protein>
<gene>
    <name evidence="1" type="ORF">FHS89_000870</name>
</gene>
<dbReference type="AlphaFoldDB" id="A0A840WWZ9"/>
<dbReference type="InterPro" id="IPR021497">
    <property type="entry name" value="GTA_holin_3TM"/>
</dbReference>
<dbReference type="EMBL" id="JACIJS010000002">
    <property type="protein sequence ID" value="MBB5514864.1"/>
    <property type="molecule type" value="Genomic_DNA"/>
</dbReference>